<organism evidence="2 3">
    <name type="scientific">Pseudolysinimonas kribbensis</name>
    <dbReference type="NCBI Taxonomy" id="433641"/>
    <lineage>
        <taxon>Bacteria</taxon>
        <taxon>Bacillati</taxon>
        <taxon>Actinomycetota</taxon>
        <taxon>Actinomycetes</taxon>
        <taxon>Micrococcales</taxon>
        <taxon>Microbacteriaceae</taxon>
        <taxon>Pseudolysinimonas</taxon>
    </lineage>
</organism>
<dbReference type="Gene3D" id="3.40.430.10">
    <property type="entry name" value="Dihydrofolate Reductase, subunit A"/>
    <property type="match status" value="1"/>
</dbReference>
<sequence length="95" mass="10325">MAAVATARTRIESTFTAAAVRDLKAAATRDLLIGGAELAGQAFRAGLVDEVQLYVVPVSVGAGKPAMPTDLRIEFELLDEHRFGNGVMRLRYRRH</sequence>
<keyword evidence="3" id="KW-1185">Reference proteome</keyword>
<dbReference type="SUPFAM" id="SSF53597">
    <property type="entry name" value="Dihydrofolate reductase-like"/>
    <property type="match status" value="1"/>
</dbReference>
<proteinExistence type="predicted"/>
<comment type="caution">
    <text evidence="2">The sequence shown here is derived from an EMBL/GenBank/DDBJ whole genome shotgun (WGS) entry which is preliminary data.</text>
</comment>
<protein>
    <recommendedName>
        <fullName evidence="1">Bacterial bifunctional deaminase-reductase C-terminal domain-containing protein</fullName>
    </recommendedName>
</protein>
<dbReference type="InterPro" id="IPR002734">
    <property type="entry name" value="RibDG_C"/>
</dbReference>
<feature type="domain" description="Bacterial bifunctional deaminase-reductase C-terminal" evidence="1">
    <location>
        <begin position="17"/>
        <end position="87"/>
    </location>
</feature>
<accession>A0ABQ6K7A0</accession>
<name>A0ABQ6K7A0_9MICO</name>
<evidence type="ECO:0000313" key="3">
    <source>
        <dbReference type="Proteomes" id="UP001157034"/>
    </source>
</evidence>
<evidence type="ECO:0000313" key="2">
    <source>
        <dbReference type="EMBL" id="GMA94667.1"/>
    </source>
</evidence>
<evidence type="ECO:0000259" key="1">
    <source>
        <dbReference type="Pfam" id="PF01872"/>
    </source>
</evidence>
<dbReference type="EMBL" id="BSVB01000001">
    <property type="protein sequence ID" value="GMA94667.1"/>
    <property type="molecule type" value="Genomic_DNA"/>
</dbReference>
<dbReference type="Pfam" id="PF01872">
    <property type="entry name" value="RibD_C"/>
    <property type="match status" value="1"/>
</dbReference>
<dbReference type="Proteomes" id="UP001157034">
    <property type="component" value="Unassembled WGS sequence"/>
</dbReference>
<dbReference type="InterPro" id="IPR024072">
    <property type="entry name" value="DHFR-like_dom_sf"/>
</dbReference>
<gene>
    <name evidence="2" type="ORF">GCM10025881_14910</name>
</gene>
<reference evidence="3" key="1">
    <citation type="journal article" date="2019" name="Int. J. Syst. Evol. Microbiol.">
        <title>The Global Catalogue of Microorganisms (GCM) 10K type strain sequencing project: providing services to taxonomists for standard genome sequencing and annotation.</title>
        <authorList>
            <consortium name="The Broad Institute Genomics Platform"/>
            <consortium name="The Broad Institute Genome Sequencing Center for Infectious Disease"/>
            <person name="Wu L."/>
            <person name="Ma J."/>
        </authorList>
    </citation>
    <scope>NUCLEOTIDE SEQUENCE [LARGE SCALE GENOMIC DNA]</scope>
    <source>
        <strain evidence="3">NBRC 108894</strain>
    </source>
</reference>
<dbReference type="RefSeq" id="WP_284253565.1">
    <property type="nucleotide sequence ID" value="NZ_BSVB01000001.1"/>
</dbReference>